<evidence type="ECO:0000256" key="19">
    <source>
        <dbReference type="PIRSR" id="PIRSR634016-4"/>
    </source>
</evidence>
<feature type="binding site" evidence="18">
    <location>
        <position position="383"/>
    </location>
    <ligand>
        <name>Zn(2+)</name>
        <dbReference type="ChEBI" id="CHEBI:29105"/>
        <note>catalytic</note>
    </ligand>
</feature>
<dbReference type="AlphaFoldDB" id="A0A8C2F6Y7"/>
<keyword evidence="6 20" id="KW-0645">Protease</keyword>
<feature type="active site" description="Proton acceptor" evidence="17">
    <location>
        <position position="380"/>
    </location>
</feature>
<dbReference type="FunFam" id="1.25.50.20:FF:000012">
    <property type="entry name" value="Aminopeptidase N"/>
    <property type="match status" value="1"/>
</dbReference>
<evidence type="ECO:0000256" key="5">
    <source>
        <dbReference type="ARBA" id="ARBA00022475"/>
    </source>
</evidence>
<evidence type="ECO:0000256" key="10">
    <source>
        <dbReference type="ARBA" id="ARBA00022833"/>
    </source>
</evidence>
<dbReference type="GO" id="GO:0043171">
    <property type="term" value="P:peptide catabolic process"/>
    <property type="evidence" value="ECO:0007669"/>
    <property type="project" value="TreeGrafter"/>
</dbReference>
<dbReference type="GO" id="GO:0005886">
    <property type="term" value="C:plasma membrane"/>
    <property type="evidence" value="ECO:0007669"/>
    <property type="project" value="UniProtKB-SubCell"/>
</dbReference>
<dbReference type="FunFam" id="1.10.390.10:FF:000016">
    <property type="entry name" value="Glutamyl aminopeptidase"/>
    <property type="match status" value="1"/>
</dbReference>
<dbReference type="FunFam" id="2.60.40.1730:FF:000001">
    <property type="entry name" value="Leucyl-cystinyl aminopeptidase"/>
    <property type="match status" value="1"/>
</dbReference>
<evidence type="ECO:0000256" key="2">
    <source>
        <dbReference type="ARBA" id="ARBA00010136"/>
    </source>
</evidence>
<evidence type="ECO:0000256" key="4">
    <source>
        <dbReference type="ARBA" id="ARBA00022438"/>
    </source>
</evidence>
<keyword evidence="5" id="KW-1003">Cell membrane</keyword>
<dbReference type="GO" id="GO:0042277">
    <property type="term" value="F:peptide binding"/>
    <property type="evidence" value="ECO:0007669"/>
    <property type="project" value="TreeGrafter"/>
</dbReference>
<evidence type="ECO:0000256" key="9">
    <source>
        <dbReference type="ARBA" id="ARBA00022801"/>
    </source>
</evidence>
<feature type="domain" description="Aminopeptidase N-like N-terminal" evidence="24">
    <location>
        <begin position="76"/>
        <end position="269"/>
    </location>
</feature>
<evidence type="ECO:0000313" key="26">
    <source>
        <dbReference type="Proteomes" id="UP000694701"/>
    </source>
</evidence>
<evidence type="ECO:0000256" key="14">
    <source>
        <dbReference type="ARBA" id="ARBA00023136"/>
    </source>
</evidence>
<evidence type="ECO:0000313" key="25">
    <source>
        <dbReference type="Ensembl" id="ENSCCRP00020049013.1"/>
    </source>
</evidence>
<evidence type="ECO:0000256" key="17">
    <source>
        <dbReference type="PIRSR" id="PIRSR634016-1"/>
    </source>
</evidence>
<feature type="compositionally biased region" description="Low complexity" evidence="21">
    <location>
        <begin position="47"/>
        <end position="64"/>
    </location>
</feature>
<sequence length="912" mass="103935">MGKGFFINKTVGIVGIVLAAGAIATIIALSVVYSQEKSKNNENEVKPTGAVTTPVPTTEPSNEPWDQWRLPQTLSPQTYNVTLWPRLQPDATGLYIFRGLSSVVFRCVEKTNLILIHSNKLNMTLQPTLTALGSKPAPIIESIVMHTKTQYMAIHLKEELTAGESYELYTEFLGELADDLGGFYRSEYYENGVKKVVATTQMQATDARKAFPCFDEPAMKAVFHITLYHDPATVALSNGVAIDKVNITVDDTFVTRTTFAPTEVMSTYLLAFIVSDFGFIDTTYCNLYKQIRIFARQEAINAGQGEYALSVTGTILKFFEDYYNVPYPLPKSDQIALPDFNAGAMENWGLITYRETGLLYDEEISSNGNKERIVTIIAHELAHQWFGNLVTIRWWNDLWLNEGFASYVEYLGADKAEPTWNIKDLIVLNDVHRVFAIDALASSHPLSSKEEEIQRPEQISEVFDTISYKCFCIFTTNFLQQTYLDHFKFNNTVYTDLWEHLQRAVDSSSSTPPRSVQDIMDRWVLQMGFPVVTINTKTGQITQEHFLLDPETKPDRPSEFNYEWFVPISWTKKEAAQPLYWLLQKTNQVDQMKISGDEWVLANINVTGYYRVNYDNENWRRLLNVLQTSRQSIPVINRAQIIDDAFNLAKAGIIETTLALRTTLFLASETEYMPWESALDNLDYFYLMFDRTEVYGPMQTYVGNQVEGLFDYFTRLTNWETVSDDNSQASIHCIDANLRSAVYCSAIAAGGEKEWNFAWEMFEKATVASEKDKLRSAMACATEPWLLNRYLKYTLDSNKIRKQDATSTISSIASNVVGQPLAWDFVRANWEYIFKQYGGGSFSFSNLINGITKRFSTEFELQQLIQFRDDNAHIGFGSGTLAIQQSIERTTANIKWVEKNQEAVLEWFINPL</sequence>
<evidence type="ECO:0000256" key="12">
    <source>
        <dbReference type="ARBA" id="ARBA00022989"/>
    </source>
</evidence>
<dbReference type="GO" id="GO:0008270">
    <property type="term" value="F:zinc ion binding"/>
    <property type="evidence" value="ECO:0007669"/>
    <property type="project" value="UniProtKB-UniRule"/>
</dbReference>
<keyword evidence="16" id="KW-0325">Glycoprotein</keyword>
<dbReference type="SUPFAM" id="SSF55486">
    <property type="entry name" value="Metalloproteases ('zincins'), catalytic domain"/>
    <property type="match status" value="1"/>
</dbReference>
<dbReference type="Pfam" id="PF11838">
    <property type="entry name" value="ERAP1_C"/>
    <property type="match status" value="1"/>
</dbReference>
<comment type="subunit">
    <text evidence="3">Homodimer.</text>
</comment>
<evidence type="ECO:0000256" key="7">
    <source>
        <dbReference type="ARBA" id="ARBA00022692"/>
    </source>
</evidence>
<dbReference type="PRINTS" id="PR00756">
    <property type="entry name" value="ALADIPTASE"/>
</dbReference>
<evidence type="ECO:0000256" key="6">
    <source>
        <dbReference type="ARBA" id="ARBA00022670"/>
    </source>
</evidence>
<dbReference type="SUPFAM" id="SSF63737">
    <property type="entry name" value="Leukotriene A4 hydrolase N-terminal domain"/>
    <property type="match status" value="1"/>
</dbReference>
<dbReference type="Gene3D" id="1.25.50.20">
    <property type="match status" value="2"/>
</dbReference>
<dbReference type="GO" id="GO:0070006">
    <property type="term" value="F:metalloaminopeptidase activity"/>
    <property type="evidence" value="ECO:0007669"/>
    <property type="project" value="TreeGrafter"/>
</dbReference>
<evidence type="ECO:0000256" key="15">
    <source>
        <dbReference type="ARBA" id="ARBA00023157"/>
    </source>
</evidence>
<evidence type="ECO:0000259" key="24">
    <source>
        <dbReference type="Pfam" id="PF17900"/>
    </source>
</evidence>
<comment type="similarity">
    <text evidence="2 20">Belongs to the peptidase M1 family.</text>
</comment>
<keyword evidence="7 20" id="KW-0812">Transmembrane</keyword>
<dbReference type="InterPro" id="IPR034016">
    <property type="entry name" value="M1_APN-typ"/>
</dbReference>
<keyword evidence="9 20" id="KW-0378">Hydrolase</keyword>
<evidence type="ECO:0000256" key="20">
    <source>
        <dbReference type="RuleBase" id="RU364040"/>
    </source>
</evidence>
<dbReference type="Proteomes" id="UP000694701">
    <property type="component" value="Unplaced"/>
</dbReference>
<dbReference type="PANTHER" id="PTHR11533">
    <property type="entry name" value="PROTEASE M1 ZINC METALLOPROTEASE"/>
    <property type="match status" value="1"/>
</dbReference>
<dbReference type="FunFam" id="2.60.40.1910:FF:000005">
    <property type="entry name" value="Aminopeptidase"/>
    <property type="match status" value="1"/>
</dbReference>
<keyword evidence="13 20" id="KW-0482">Metalloprotease</keyword>
<dbReference type="InterPro" id="IPR045357">
    <property type="entry name" value="Aminopeptidase_N-like_N"/>
</dbReference>
<dbReference type="Ensembl" id="ENSCCRT00020053425.1">
    <property type="protein sequence ID" value="ENSCCRP00020049013.1"/>
    <property type="gene ID" value="ENSCCRG00020021319.1"/>
</dbReference>
<feature type="site" description="Transition state stabilizer" evidence="19">
    <location>
        <position position="468"/>
    </location>
</feature>
<organism evidence="25 26">
    <name type="scientific">Cyprinus carpio</name>
    <name type="common">Common carp</name>
    <dbReference type="NCBI Taxonomy" id="7962"/>
    <lineage>
        <taxon>Eukaryota</taxon>
        <taxon>Metazoa</taxon>
        <taxon>Chordata</taxon>
        <taxon>Craniata</taxon>
        <taxon>Vertebrata</taxon>
        <taxon>Euteleostomi</taxon>
        <taxon>Actinopterygii</taxon>
        <taxon>Neopterygii</taxon>
        <taxon>Teleostei</taxon>
        <taxon>Ostariophysi</taxon>
        <taxon>Cypriniformes</taxon>
        <taxon>Cyprinidae</taxon>
        <taxon>Cyprininae</taxon>
        <taxon>Cyprinus</taxon>
    </lineage>
</organism>
<name>A0A8C2F6Y7_CYPCA</name>
<dbReference type="InterPro" id="IPR027268">
    <property type="entry name" value="Peptidase_M4/M1_CTD_sf"/>
</dbReference>
<dbReference type="InterPro" id="IPR050344">
    <property type="entry name" value="Peptidase_M1_aminopeptidases"/>
</dbReference>
<dbReference type="Pfam" id="PF17900">
    <property type="entry name" value="Peptidase_M1_N"/>
    <property type="match status" value="1"/>
</dbReference>
<keyword evidence="12 20" id="KW-1133">Transmembrane helix</keyword>
<dbReference type="EC" id="3.4.11.-" evidence="20"/>
<evidence type="ECO:0000256" key="13">
    <source>
        <dbReference type="ARBA" id="ARBA00023049"/>
    </source>
</evidence>
<evidence type="ECO:0000256" key="18">
    <source>
        <dbReference type="PIRSR" id="PIRSR634016-3"/>
    </source>
</evidence>
<evidence type="ECO:0000256" key="21">
    <source>
        <dbReference type="SAM" id="MobiDB-lite"/>
    </source>
</evidence>
<dbReference type="InterPro" id="IPR024571">
    <property type="entry name" value="ERAP1-like_C_dom"/>
</dbReference>
<dbReference type="Gene3D" id="1.10.390.10">
    <property type="entry name" value="Neutral Protease Domain 2"/>
    <property type="match status" value="1"/>
</dbReference>
<reference evidence="25" key="1">
    <citation type="submission" date="2025-08" db="UniProtKB">
        <authorList>
            <consortium name="Ensembl"/>
        </authorList>
    </citation>
    <scope>IDENTIFICATION</scope>
</reference>
<evidence type="ECO:0000256" key="16">
    <source>
        <dbReference type="ARBA" id="ARBA00023180"/>
    </source>
</evidence>
<evidence type="ECO:0000259" key="22">
    <source>
        <dbReference type="Pfam" id="PF01433"/>
    </source>
</evidence>
<feature type="transmembrane region" description="Helical" evidence="20">
    <location>
        <begin position="12"/>
        <end position="33"/>
    </location>
</feature>
<comment type="cofactor">
    <cofactor evidence="18 20">
        <name>Zn(2+)</name>
        <dbReference type="ChEBI" id="CHEBI:29105"/>
    </cofactor>
    <text evidence="18 20">Binds 1 zinc ion per subunit.</text>
</comment>
<accession>A0A8C2F6Y7</accession>
<proteinExistence type="inferred from homology"/>
<dbReference type="GO" id="GO:0005737">
    <property type="term" value="C:cytoplasm"/>
    <property type="evidence" value="ECO:0007669"/>
    <property type="project" value="TreeGrafter"/>
</dbReference>
<keyword evidence="4 20" id="KW-0031">Aminopeptidase</keyword>
<keyword evidence="11" id="KW-0735">Signal-anchor</keyword>
<dbReference type="Pfam" id="PF01433">
    <property type="entry name" value="Peptidase_M1"/>
    <property type="match status" value="1"/>
</dbReference>
<comment type="subcellular location">
    <subcellularLocation>
        <location evidence="1">Cell membrane</location>
        <topology evidence="1">Single-pass type II membrane protein</topology>
    </subcellularLocation>
</comment>
<evidence type="ECO:0000256" key="8">
    <source>
        <dbReference type="ARBA" id="ARBA00022723"/>
    </source>
</evidence>
<dbReference type="InterPro" id="IPR042097">
    <property type="entry name" value="Aminopeptidase_N-like_N_sf"/>
</dbReference>
<dbReference type="Gene3D" id="2.60.40.1730">
    <property type="entry name" value="tricorn interacting facor f3 domain"/>
    <property type="match status" value="1"/>
</dbReference>
<feature type="domain" description="ERAP1-like C-terminal" evidence="23">
    <location>
        <begin position="726"/>
        <end position="890"/>
    </location>
</feature>
<keyword evidence="14 20" id="KW-0472">Membrane</keyword>
<evidence type="ECO:0000256" key="1">
    <source>
        <dbReference type="ARBA" id="ARBA00004401"/>
    </source>
</evidence>
<evidence type="ECO:0000256" key="3">
    <source>
        <dbReference type="ARBA" id="ARBA00011738"/>
    </source>
</evidence>
<feature type="binding site" evidence="18">
    <location>
        <position position="379"/>
    </location>
    <ligand>
        <name>Zn(2+)</name>
        <dbReference type="ChEBI" id="CHEBI:29105"/>
        <note>catalytic</note>
    </ligand>
</feature>
<feature type="binding site" evidence="18">
    <location>
        <position position="402"/>
    </location>
    <ligand>
        <name>Zn(2+)</name>
        <dbReference type="ChEBI" id="CHEBI:29105"/>
        <note>catalytic</note>
    </ligand>
</feature>
<keyword evidence="8 18" id="KW-0479">Metal-binding</keyword>
<evidence type="ECO:0000259" key="23">
    <source>
        <dbReference type="Pfam" id="PF11838"/>
    </source>
</evidence>
<dbReference type="Gene3D" id="2.60.40.1910">
    <property type="match status" value="1"/>
</dbReference>
<dbReference type="InterPro" id="IPR001930">
    <property type="entry name" value="Peptidase_M1"/>
</dbReference>
<keyword evidence="10 18" id="KW-0862">Zinc</keyword>
<feature type="region of interest" description="Disordered" evidence="21">
    <location>
        <begin position="40"/>
        <end position="66"/>
    </location>
</feature>
<keyword evidence="15" id="KW-1015">Disulfide bond</keyword>
<feature type="domain" description="Peptidase M1 membrane alanine aminopeptidase" evidence="22">
    <location>
        <begin position="307"/>
        <end position="523"/>
    </location>
</feature>
<dbReference type="CDD" id="cd09601">
    <property type="entry name" value="M1_APN-Q_like"/>
    <property type="match status" value="1"/>
</dbReference>
<dbReference type="PANTHER" id="PTHR11533:SF172">
    <property type="entry name" value="AMINOPEPTIDASE N"/>
    <property type="match status" value="1"/>
</dbReference>
<dbReference type="GO" id="GO:0006508">
    <property type="term" value="P:proteolysis"/>
    <property type="evidence" value="ECO:0007669"/>
    <property type="project" value="UniProtKB-KW"/>
</dbReference>
<dbReference type="GO" id="GO:0005615">
    <property type="term" value="C:extracellular space"/>
    <property type="evidence" value="ECO:0007669"/>
    <property type="project" value="TreeGrafter"/>
</dbReference>
<dbReference type="InterPro" id="IPR014782">
    <property type="entry name" value="Peptidase_M1_dom"/>
</dbReference>
<protein>
    <recommendedName>
        <fullName evidence="20">Aminopeptidase</fullName>
        <ecNumber evidence="20">3.4.11.-</ecNumber>
    </recommendedName>
</protein>
<evidence type="ECO:0000256" key="11">
    <source>
        <dbReference type="ARBA" id="ARBA00022968"/>
    </source>
</evidence>